<feature type="transmembrane region" description="Helical" evidence="1">
    <location>
        <begin position="54"/>
        <end position="75"/>
    </location>
</feature>
<proteinExistence type="predicted"/>
<reference evidence="2" key="1">
    <citation type="submission" date="2021-01" db="EMBL/GenBank/DDBJ databases">
        <title>Whole genome shotgun sequence of Actinoplanes siamensis NBRC 109076.</title>
        <authorList>
            <person name="Komaki H."/>
            <person name="Tamura T."/>
        </authorList>
    </citation>
    <scope>NUCLEOTIDE SEQUENCE</scope>
    <source>
        <strain evidence="2">NBRC 109076</strain>
    </source>
</reference>
<evidence type="ECO:0000256" key="1">
    <source>
        <dbReference type="SAM" id="Phobius"/>
    </source>
</evidence>
<evidence type="ECO:0000313" key="3">
    <source>
        <dbReference type="Proteomes" id="UP000629619"/>
    </source>
</evidence>
<keyword evidence="1" id="KW-1133">Transmembrane helix</keyword>
<dbReference type="Proteomes" id="UP000629619">
    <property type="component" value="Unassembled WGS sequence"/>
</dbReference>
<gene>
    <name evidence="2" type="ORF">Asi03nite_39100</name>
</gene>
<dbReference type="AlphaFoldDB" id="A0A919N8F0"/>
<dbReference type="EMBL" id="BOMW01000035">
    <property type="protein sequence ID" value="GIF06372.1"/>
    <property type="molecule type" value="Genomic_DNA"/>
</dbReference>
<keyword evidence="1" id="KW-0812">Transmembrane</keyword>
<evidence type="ECO:0000313" key="2">
    <source>
        <dbReference type="EMBL" id="GIF06372.1"/>
    </source>
</evidence>
<comment type="caution">
    <text evidence="2">The sequence shown here is derived from an EMBL/GenBank/DDBJ whole genome shotgun (WGS) entry which is preliminary data.</text>
</comment>
<name>A0A919N8F0_9ACTN</name>
<accession>A0A919N8F0</accession>
<dbReference type="RefSeq" id="WP_203681601.1">
    <property type="nucleotide sequence ID" value="NZ_BOMW01000035.1"/>
</dbReference>
<sequence>MTTAGKLADHPVRVMIGAGTGVLGALALLLTPAGLVLLAAGGTLIFWHRLRPPASFALVGAVAGAVAGPLATLGVRTEQVCCMFAWSEERGWPYAWLSRSAGADSLAEAHRLAVAAGWHPDPATLITDAVLWAYTSFLVFVAIGLVWRIVRERRRRRPL</sequence>
<protein>
    <submittedName>
        <fullName evidence="2">Uncharacterized protein</fullName>
    </submittedName>
</protein>
<feature type="transmembrane region" description="Helical" evidence="1">
    <location>
        <begin position="20"/>
        <end position="47"/>
    </location>
</feature>
<feature type="transmembrane region" description="Helical" evidence="1">
    <location>
        <begin position="129"/>
        <end position="150"/>
    </location>
</feature>
<organism evidence="2 3">
    <name type="scientific">Actinoplanes siamensis</name>
    <dbReference type="NCBI Taxonomy" id="1223317"/>
    <lineage>
        <taxon>Bacteria</taxon>
        <taxon>Bacillati</taxon>
        <taxon>Actinomycetota</taxon>
        <taxon>Actinomycetes</taxon>
        <taxon>Micromonosporales</taxon>
        <taxon>Micromonosporaceae</taxon>
        <taxon>Actinoplanes</taxon>
    </lineage>
</organism>
<keyword evidence="3" id="KW-1185">Reference proteome</keyword>
<keyword evidence="1" id="KW-0472">Membrane</keyword>